<evidence type="ECO:0000256" key="9">
    <source>
        <dbReference type="ARBA" id="ARBA00023204"/>
    </source>
</evidence>
<evidence type="ECO:0000256" key="6">
    <source>
        <dbReference type="ARBA" id="ARBA00022763"/>
    </source>
</evidence>
<dbReference type="GeneID" id="40307185"/>
<dbReference type="InterPro" id="IPR018246">
    <property type="entry name" value="AP_endonuc_F2_Zn_BS"/>
</dbReference>
<feature type="region of interest" description="Disordered" evidence="12">
    <location>
        <begin position="1"/>
        <end position="142"/>
    </location>
</feature>
<evidence type="ECO:0000256" key="1">
    <source>
        <dbReference type="ARBA" id="ARBA00001936"/>
    </source>
</evidence>
<keyword evidence="14" id="KW-0255">Endonuclease</keyword>
<comment type="cofactor">
    <cofactor evidence="1">
        <name>Mn(2+)</name>
        <dbReference type="ChEBI" id="CHEBI:29035"/>
    </cofactor>
</comment>
<keyword evidence="9" id="KW-0234">DNA repair</keyword>
<dbReference type="EMBL" id="NWUJ01000012">
    <property type="protein sequence ID" value="PFH32183.1"/>
    <property type="molecule type" value="Genomic_DNA"/>
</dbReference>
<evidence type="ECO:0000256" key="2">
    <source>
        <dbReference type="ARBA" id="ARBA00001947"/>
    </source>
</evidence>
<keyword evidence="10" id="KW-0464">Manganese</keyword>
<comment type="similarity">
    <text evidence="4">Belongs to the AP endonuclease 2 family.</text>
</comment>
<evidence type="ECO:0000256" key="7">
    <source>
        <dbReference type="ARBA" id="ARBA00022801"/>
    </source>
</evidence>
<evidence type="ECO:0000313" key="15">
    <source>
        <dbReference type="Proteomes" id="UP000224006"/>
    </source>
</evidence>
<dbReference type="InterPro" id="IPR036237">
    <property type="entry name" value="Xyl_isomerase-like_sf"/>
</dbReference>
<evidence type="ECO:0000256" key="12">
    <source>
        <dbReference type="SAM" id="MobiDB-lite"/>
    </source>
</evidence>
<dbReference type="InterPro" id="IPR013022">
    <property type="entry name" value="Xyl_isomerase-like_TIM-brl"/>
</dbReference>
<organism evidence="14 15">
    <name type="scientific">Besnoitia besnoiti</name>
    <name type="common">Apicomplexan protozoan</name>
    <dbReference type="NCBI Taxonomy" id="94643"/>
    <lineage>
        <taxon>Eukaryota</taxon>
        <taxon>Sar</taxon>
        <taxon>Alveolata</taxon>
        <taxon>Apicomplexa</taxon>
        <taxon>Conoidasida</taxon>
        <taxon>Coccidia</taxon>
        <taxon>Eucoccidiorida</taxon>
        <taxon>Eimeriorina</taxon>
        <taxon>Sarcocystidae</taxon>
        <taxon>Besnoitia</taxon>
    </lineage>
</organism>
<dbReference type="GO" id="GO:0008270">
    <property type="term" value="F:zinc ion binding"/>
    <property type="evidence" value="ECO:0007669"/>
    <property type="project" value="InterPro"/>
</dbReference>
<dbReference type="GO" id="GO:0003677">
    <property type="term" value="F:DNA binding"/>
    <property type="evidence" value="ECO:0007669"/>
    <property type="project" value="InterPro"/>
</dbReference>
<evidence type="ECO:0000256" key="3">
    <source>
        <dbReference type="ARBA" id="ARBA00004173"/>
    </source>
</evidence>
<feature type="compositionally biased region" description="Basic residues" evidence="12">
    <location>
        <begin position="127"/>
        <end position="136"/>
    </location>
</feature>
<dbReference type="RefSeq" id="XP_029216192.1">
    <property type="nucleotide sequence ID" value="XM_029360833.1"/>
</dbReference>
<dbReference type="GO" id="GO:0005634">
    <property type="term" value="C:nucleus"/>
    <property type="evidence" value="ECO:0007669"/>
    <property type="project" value="TreeGrafter"/>
</dbReference>
<dbReference type="PANTHER" id="PTHR21445:SF0">
    <property type="entry name" value="APURINIC-APYRIMIDINIC ENDONUCLEASE"/>
    <property type="match status" value="1"/>
</dbReference>
<dbReference type="NCBIfam" id="TIGR00587">
    <property type="entry name" value="nfo"/>
    <property type="match status" value="1"/>
</dbReference>
<dbReference type="Proteomes" id="UP000224006">
    <property type="component" value="Chromosome XI"/>
</dbReference>
<keyword evidence="14" id="KW-0540">Nuclease</keyword>
<evidence type="ECO:0000259" key="13">
    <source>
        <dbReference type="Pfam" id="PF01261"/>
    </source>
</evidence>
<dbReference type="GO" id="GO:0003906">
    <property type="term" value="F:DNA-(apurinic or apyrimidinic site) endonuclease activity"/>
    <property type="evidence" value="ECO:0007669"/>
    <property type="project" value="TreeGrafter"/>
</dbReference>
<evidence type="ECO:0000256" key="4">
    <source>
        <dbReference type="ARBA" id="ARBA00005340"/>
    </source>
</evidence>
<dbReference type="SMART" id="SM00518">
    <property type="entry name" value="AP2Ec"/>
    <property type="match status" value="1"/>
</dbReference>
<feature type="compositionally biased region" description="Polar residues" evidence="12">
    <location>
        <begin position="17"/>
        <end position="28"/>
    </location>
</feature>
<dbReference type="GO" id="GO:0006284">
    <property type="term" value="P:base-excision repair"/>
    <property type="evidence" value="ECO:0007669"/>
    <property type="project" value="TreeGrafter"/>
</dbReference>
<dbReference type="CDD" id="cd00019">
    <property type="entry name" value="AP2Ec"/>
    <property type="match status" value="1"/>
</dbReference>
<dbReference type="PANTHER" id="PTHR21445">
    <property type="entry name" value="ENDONUCLEASE IV ENDODEOXYRIBONUCLEASE IV"/>
    <property type="match status" value="1"/>
</dbReference>
<dbReference type="SUPFAM" id="SSF51658">
    <property type="entry name" value="Xylose isomerase-like"/>
    <property type="match status" value="1"/>
</dbReference>
<dbReference type="Pfam" id="PF01261">
    <property type="entry name" value="AP_endonuc_2"/>
    <property type="match status" value="1"/>
</dbReference>
<dbReference type="GO" id="GO:0008081">
    <property type="term" value="F:phosphoric diester hydrolase activity"/>
    <property type="evidence" value="ECO:0007669"/>
    <property type="project" value="TreeGrafter"/>
</dbReference>
<dbReference type="InterPro" id="IPR001719">
    <property type="entry name" value="AP_endonuc_2"/>
</dbReference>
<dbReference type="VEuPathDB" id="ToxoDB:BESB_021240"/>
<feature type="compositionally biased region" description="Basic and acidic residues" evidence="12">
    <location>
        <begin position="1"/>
        <end position="14"/>
    </location>
</feature>
<dbReference type="PROSITE" id="PS51432">
    <property type="entry name" value="AP_NUCLEASE_F2_4"/>
    <property type="match status" value="1"/>
</dbReference>
<reference evidence="14 15" key="1">
    <citation type="submission" date="2017-09" db="EMBL/GenBank/DDBJ databases">
        <title>Genome sequencing of Besnoitia besnoiti strain Bb-Ger1.</title>
        <authorList>
            <person name="Schares G."/>
            <person name="Venepally P."/>
            <person name="Lorenzi H.A."/>
        </authorList>
    </citation>
    <scope>NUCLEOTIDE SEQUENCE [LARGE SCALE GENOMIC DNA]</scope>
    <source>
        <strain evidence="14 15">Bb-Ger1</strain>
    </source>
</reference>
<evidence type="ECO:0000256" key="11">
    <source>
        <dbReference type="ARBA" id="ARBA00054483"/>
    </source>
</evidence>
<keyword evidence="6" id="KW-0227">DNA damage</keyword>
<accession>A0A2A9M917</accession>
<keyword evidence="8" id="KW-0862">Zinc</keyword>
<dbReference type="FunFam" id="3.20.20.150:FF:000001">
    <property type="entry name" value="Probable endonuclease 4"/>
    <property type="match status" value="1"/>
</dbReference>
<comment type="subcellular location">
    <subcellularLocation>
        <location evidence="3">Mitochondrion</location>
    </subcellularLocation>
</comment>
<protein>
    <submittedName>
        <fullName evidence="14">Endonuclease IV APN</fullName>
    </submittedName>
</protein>
<keyword evidence="15" id="KW-1185">Reference proteome</keyword>
<dbReference type="PROSITE" id="PS00729">
    <property type="entry name" value="AP_NUCLEASE_F2_1"/>
    <property type="match status" value="1"/>
</dbReference>
<feature type="domain" description="Xylose isomerase-like TIM barrel" evidence="13">
    <location>
        <begin position="183"/>
        <end position="443"/>
    </location>
</feature>
<dbReference type="GO" id="GO:0005739">
    <property type="term" value="C:mitochondrion"/>
    <property type="evidence" value="ECO:0007669"/>
    <property type="project" value="UniProtKB-SubCell"/>
</dbReference>
<name>A0A2A9M917_BESBE</name>
<evidence type="ECO:0000256" key="10">
    <source>
        <dbReference type="ARBA" id="ARBA00023211"/>
    </source>
</evidence>
<keyword evidence="7" id="KW-0378">Hydrolase</keyword>
<comment type="caution">
    <text evidence="14">The sequence shown here is derived from an EMBL/GenBank/DDBJ whole genome shotgun (WGS) entry which is preliminary data.</text>
</comment>
<dbReference type="STRING" id="94643.A0A2A9M917"/>
<sequence length="448" mass="48726">MKRDKLDFADKLAEKAQATSPPVNSASPRSPGVRGKQALPRQVKQGSGTTAKEEKITTKAAGDGSDDGHGAATVKAEKPEDGATIASPAGTTNAPRKGKRSKDECDETQEGEAGKDDGEVKTEAKPAKHAAGKKGHAAQNAVPDEPDEVFLKHRALAESSRKFLGAHISAAGGVQNAPLNCLAVGGQAFAFFLKNQRRWDSPPISDESADEFKASVARLKLDGPMHILPHGSYLINLANPDSAKRKVSYNAFLDDLKRCEQVGVHRYVFHPGSTVGNCTKEESIQHVAECLNKAIAATKSVTILVENMAGQKNVLCSQFEDLRDIISLIDNKDRIGVCLDTCHLYSAGHDIRTEESFEAVMKKFDSIVGMSYLKGMHINDSKAPIASGLDRHEHLGKGTLGMAPFKFIMQHPTWFKDMPLILETPEVDNNGPKQWRRETQMMYSFIED</sequence>
<proteinExistence type="inferred from homology"/>
<dbReference type="PROSITE" id="PS00731">
    <property type="entry name" value="AP_NUCLEASE_F2_3"/>
    <property type="match status" value="1"/>
</dbReference>
<dbReference type="KEGG" id="bbes:BESB_021240"/>
<evidence type="ECO:0000256" key="5">
    <source>
        <dbReference type="ARBA" id="ARBA00022723"/>
    </source>
</evidence>
<keyword evidence="5" id="KW-0479">Metal-binding</keyword>
<dbReference type="NCBIfam" id="NF002199">
    <property type="entry name" value="PRK01060.1-4"/>
    <property type="match status" value="1"/>
</dbReference>
<dbReference type="AlphaFoldDB" id="A0A2A9M917"/>
<evidence type="ECO:0000256" key="8">
    <source>
        <dbReference type="ARBA" id="ARBA00022833"/>
    </source>
</evidence>
<gene>
    <name evidence="14" type="ORF">BESB_021240</name>
</gene>
<feature type="compositionally biased region" description="Basic and acidic residues" evidence="12">
    <location>
        <begin position="112"/>
        <end position="126"/>
    </location>
</feature>
<dbReference type="OrthoDB" id="7663182at2759"/>
<comment type="cofactor">
    <cofactor evidence="2">
        <name>Zn(2+)</name>
        <dbReference type="ChEBI" id="CHEBI:29105"/>
    </cofactor>
</comment>
<dbReference type="HAMAP" id="MF_00152">
    <property type="entry name" value="Nfo"/>
    <property type="match status" value="1"/>
</dbReference>
<evidence type="ECO:0000313" key="14">
    <source>
        <dbReference type="EMBL" id="PFH32183.1"/>
    </source>
</evidence>
<comment type="function">
    <text evidence="11">Plays a role in mitochondrial DNA base excision repair (BER) pathway induced by oxidative stress. Has apurinic/apyrimidinic (AP) endonuclease activity towards double-stranded DNA (dsDNA) with a preference for C as opposite base. Has 3'-phosphatase activity; removes 3'-phosphate from blunt-end, recessed, and gapped DNA templates and thus, removes 3'-blocks for DNA polymerase activity during BER. Lacks 3'-5' exonuclease activity and does not cleave damaged bases by nucleotide incision repair (NIR).</text>
</comment>
<dbReference type="Gene3D" id="3.20.20.150">
    <property type="entry name" value="Divalent-metal-dependent TIM barrel enzymes"/>
    <property type="match status" value="1"/>
</dbReference>
<dbReference type="PROSITE" id="PS00730">
    <property type="entry name" value="AP_NUCLEASE_F2_2"/>
    <property type="match status" value="1"/>
</dbReference>